<dbReference type="GO" id="GO:0016787">
    <property type="term" value="F:hydrolase activity"/>
    <property type="evidence" value="ECO:0007669"/>
    <property type="project" value="UniProtKB-UniRule"/>
</dbReference>
<feature type="signal peptide" evidence="5">
    <location>
        <begin position="1"/>
        <end position="20"/>
    </location>
</feature>
<sequence>MKRLILLALMGIILSSCQTAQVRTPAGEPRIALVLGGGAAKGFAHVGVIRVLEQEKIPIHMVVGTSVGSLIGGIYASNPDSFQLEWTAFKIDRNDVLDFSIVHSKLGPVQGARLEGFVDQTVKIKKVENTKIPFYPVATDLNTGQTVVLEKGSLSKAIRASSAIPGIFVPVAFDNRMLVDGGVTNNVPCDVARSKGADIIIAVNVGKDIRENNISSLIDVVGQSAAIMMRESSKAKLRYASVVIEPDTGGVGMFDFTRKKMLLEEGMKAARQAVPKIRELMARYSK</sequence>
<dbReference type="STRING" id="909663.GCA_000512235_00467"/>
<feature type="active site" description="Proton acceptor" evidence="4">
    <location>
        <position position="180"/>
    </location>
</feature>
<protein>
    <submittedName>
        <fullName evidence="6">Patatin-like phospholipase family protein</fullName>
    </submittedName>
</protein>
<organism evidence="6 7">
    <name type="scientific">Syntrophorhabdus aromaticivorans</name>
    <dbReference type="NCBI Taxonomy" id="328301"/>
    <lineage>
        <taxon>Bacteria</taxon>
        <taxon>Pseudomonadati</taxon>
        <taxon>Thermodesulfobacteriota</taxon>
        <taxon>Syntrophorhabdia</taxon>
        <taxon>Syntrophorhabdales</taxon>
        <taxon>Syntrophorhabdaceae</taxon>
        <taxon>Syntrophorhabdus</taxon>
    </lineage>
</organism>
<keyword evidence="2 4" id="KW-0442">Lipid degradation</keyword>
<dbReference type="Pfam" id="PF01734">
    <property type="entry name" value="Patatin"/>
    <property type="match status" value="1"/>
</dbReference>
<evidence type="ECO:0000256" key="2">
    <source>
        <dbReference type="ARBA" id="ARBA00022963"/>
    </source>
</evidence>
<proteinExistence type="predicted"/>
<dbReference type="InterPro" id="IPR002641">
    <property type="entry name" value="PNPLA_dom"/>
</dbReference>
<comment type="caution">
    <text evidence="6">The sequence shown here is derived from an EMBL/GenBank/DDBJ whole genome shotgun (WGS) entry which is preliminary data.</text>
</comment>
<dbReference type="SUPFAM" id="SSF52151">
    <property type="entry name" value="FabD/lysophospholipase-like"/>
    <property type="match status" value="1"/>
</dbReference>
<dbReference type="PROSITE" id="PS51635">
    <property type="entry name" value="PNPLA"/>
    <property type="match status" value="1"/>
</dbReference>
<dbReference type="EMBL" id="JAAYEE010000074">
    <property type="protein sequence ID" value="NLW34698.1"/>
    <property type="molecule type" value="Genomic_DNA"/>
</dbReference>
<keyword evidence="5" id="KW-0732">Signal</keyword>
<dbReference type="PROSITE" id="PS51257">
    <property type="entry name" value="PROKAR_LIPOPROTEIN"/>
    <property type="match status" value="1"/>
</dbReference>
<evidence type="ECO:0000256" key="3">
    <source>
        <dbReference type="ARBA" id="ARBA00023098"/>
    </source>
</evidence>
<keyword evidence="1 4" id="KW-0378">Hydrolase</keyword>
<feature type="short sequence motif" description="DGA/G" evidence="4">
    <location>
        <begin position="180"/>
        <end position="182"/>
    </location>
</feature>
<reference evidence="6" key="1">
    <citation type="journal article" date="2020" name="Biotechnol. Biofuels">
        <title>New insights from the biogas microbiome by comprehensive genome-resolved metagenomics of nearly 1600 species originating from multiple anaerobic digesters.</title>
        <authorList>
            <person name="Campanaro S."/>
            <person name="Treu L."/>
            <person name="Rodriguez-R L.M."/>
            <person name="Kovalovszki A."/>
            <person name="Ziels R.M."/>
            <person name="Maus I."/>
            <person name="Zhu X."/>
            <person name="Kougias P.G."/>
            <person name="Basile A."/>
            <person name="Luo G."/>
            <person name="Schluter A."/>
            <person name="Konstantinidis K.T."/>
            <person name="Angelidaki I."/>
        </authorList>
    </citation>
    <scope>NUCLEOTIDE SEQUENCE</scope>
    <source>
        <strain evidence="6">AS06rmzACSIP_7</strain>
    </source>
</reference>
<dbReference type="CDD" id="cd07205">
    <property type="entry name" value="Pat_PNPLA6_PNPLA7_NTE1_like"/>
    <property type="match status" value="1"/>
</dbReference>
<keyword evidence="3 4" id="KW-0443">Lipid metabolism</keyword>
<dbReference type="InterPro" id="IPR050301">
    <property type="entry name" value="NTE"/>
</dbReference>
<dbReference type="PANTHER" id="PTHR14226:SF76">
    <property type="entry name" value="NTE FAMILY PROTEIN RSSA"/>
    <property type="match status" value="1"/>
</dbReference>
<feature type="chain" id="PRO_5041084874" evidence="5">
    <location>
        <begin position="21"/>
        <end position="286"/>
    </location>
</feature>
<evidence type="ECO:0000313" key="7">
    <source>
        <dbReference type="Proteomes" id="UP000777265"/>
    </source>
</evidence>
<evidence type="ECO:0000256" key="4">
    <source>
        <dbReference type="PROSITE-ProRule" id="PRU01161"/>
    </source>
</evidence>
<comment type="caution">
    <text evidence="4">Lacks conserved residue(s) required for the propagation of feature annotation.</text>
</comment>
<name>A0A351TZN1_9BACT</name>
<gene>
    <name evidence="6" type="ORF">GXY80_04340</name>
</gene>
<dbReference type="AlphaFoldDB" id="A0A351TZN1"/>
<dbReference type="PANTHER" id="PTHR14226">
    <property type="entry name" value="NEUROPATHY TARGET ESTERASE/SWISS CHEESE D.MELANOGASTER"/>
    <property type="match status" value="1"/>
</dbReference>
<accession>A0A351TZN1</accession>
<dbReference type="InterPro" id="IPR016035">
    <property type="entry name" value="Acyl_Trfase/lysoPLipase"/>
</dbReference>
<feature type="short sequence motif" description="GXSXG" evidence="4">
    <location>
        <begin position="64"/>
        <end position="68"/>
    </location>
</feature>
<evidence type="ECO:0000256" key="5">
    <source>
        <dbReference type="SAM" id="SignalP"/>
    </source>
</evidence>
<evidence type="ECO:0000256" key="1">
    <source>
        <dbReference type="ARBA" id="ARBA00022801"/>
    </source>
</evidence>
<feature type="active site" description="Nucleophile" evidence="4">
    <location>
        <position position="66"/>
    </location>
</feature>
<reference evidence="6" key="2">
    <citation type="submission" date="2020-01" db="EMBL/GenBank/DDBJ databases">
        <authorList>
            <person name="Campanaro S."/>
        </authorList>
    </citation>
    <scope>NUCLEOTIDE SEQUENCE</scope>
    <source>
        <strain evidence="6">AS06rmzACSIP_7</strain>
    </source>
</reference>
<dbReference type="Proteomes" id="UP000777265">
    <property type="component" value="Unassembled WGS sequence"/>
</dbReference>
<evidence type="ECO:0000313" key="6">
    <source>
        <dbReference type="EMBL" id="NLW34698.1"/>
    </source>
</evidence>
<dbReference type="GO" id="GO:0016042">
    <property type="term" value="P:lipid catabolic process"/>
    <property type="evidence" value="ECO:0007669"/>
    <property type="project" value="UniProtKB-UniRule"/>
</dbReference>
<dbReference type="Gene3D" id="3.40.1090.10">
    <property type="entry name" value="Cytosolic phospholipase A2 catalytic domain"/>
    <property type="match status" value="1"/>
</dbReference>